<evidence type="ECO:0000313" key="2">
    <source>
        <dbReference type="EMBL" id="RQG98759.1"/>
    </source>
</evidence>
<sequence length="106" mass="11764">MTNLLTRHDRGPIHRVHFDPTAVDGLASTIISALSTVEDEPATELPPLYETIDVEAVGRLLEHAVAAGSNRELVLEFTVDDWDVTIVGDGRVLVYDREERGDERVQ</sequence>
<protein>
    <recommendedName>
        <fullName evidence="1">Halobacterial output domain-containing protein</fullName>
    </recommendedName>
</protein>
<dbReference type="InterPro" id="IPR040624">
    <property type="entry name" value="HalOD1"/>
</dbReference>
<reference evidence="2 3" key="1">
    <citation type="submission" date="2018-10" db="EMBL/GenBank/DDBJ databases">
        <title>Natrarchaeobius chitinivorans gen. nov., sp. nov., and Natrarchaeobius haloalkaliphilus sp. nov., alkaliphilic, chitin-utilizing haloarchaea from hypersaline alkaline lakes.</title>
        <authorList>
            <person name="Sorokin D.Y."/>
            <person name="Elcheninov A.G."/>
            <person name="Kostrikina N.A."/>
            <person name="Bale N.J."/>
            <person name="Sinninghe Damste J.S."/>
            <person name="Khijniak T.V."/>
            <person name="Kublanov I.V."/>
            <person name="Toshchakov S.V."/>
        </authorList>
    </citation>
    <scope>NUCLEOTIDE SEQUENCE [LARGE SCALE GENOMIC DNA]</scope>
    <source>
        <strain evidence="2 3">AArcht7</strain>
    </source>
</reference>
<accession>A0A3N6PFE6</accession>
<evidence type="ECO:0000259" key="1">
    <source>
        <dbReference type="Pfam" id="PF18545"/>
    </source>
</evidence>
<keyword evidence="3" id="KW-1185">Reference proteome</keyword>
<dbReference type="OrthoDB" id="196504at2157"/>
<dbReference type="Proteomes" id="UP000281431">
    <property type="component" value="Unassembled WGS sequence"/>
</dbReference>
<evidence type="ECO:0000313" key="3">
    <source>
        <dbReference type="Proteomes" id="UP000281431"/>
    </source>
</evidence>
<dbReference type="EMBL" id="REFZ01000012">
    <property type="protein sequence ID" value="RQG98759.1"/>
    <property type="molecule type" value="Genomic_DNA"/>
</dbReference>
<dbReference type="Pfam" id="PF18545">
    <property type="entry name" value="HalOD1"/>
    <property type="match status" value="1"/>
</dbReference>
<feature type="domain" description="Halobacterial output" evidence="1">
    <location>
        <begin position="26"/>
        <end position="95"/>
    </location>
</feature>
<comment type="caution">
    <text evidence="2">The sequence shown here is derived from an EMBL/GenBank/DDBJ whole genome shotgun (WGS) entry which is preliminary data.</text>
</comment>
<organism evidence="2 3">
    <name type="scientific">Natrarchaeobius chitinivorans</name>
    <dbReference type="NCBI Taxonomy" id="1679083"/>
    <lineage>
        <taxon>Archaea</taxon>
        <taxon>Methanobacteriati</taxon>
        <taxon>Methanobacteriota</taxon>
        <taxon>Stenosarchaea group</taxon>
        <taxon>Halobacteria</taxon>
        <taxon>Halobacteriales</taxon>
        <taxon>Natrialbaceae</taxon>
        <taxon>Natrarchaeobius</taxon>
    </lineage>
</organism>
<proteinExistence type="predicted"/>
<name>A0A3N6PFE6_NATCH</name>
<gene>
    <name evidence="2" type="ORF">EA472_16175</name>
</gene>
<dbReference type="AlphaFoldDB" id="A0A3N6PFE6"/>